<feature type="domain" description="N-acetyltransferase" evidence="2">
    <location>
        <begin position="3"/>
        <end position="143"/>
    </location>
</feature>
<dbReference type="EMBL" id="QNRF01000003">
    <property type="protein sequence ID" value="RBO83964.1"/>
    <property type="molecule type" value="Genomic_DNA"/>
</dbReference>
<organism evidence="3 4">
    <name type="scientific">Marinomonas aquiplantarum</name>
    <dbReference type="NCBI Taxonomy" id="491951"/>
    <lineage>
        <taxon>Bacteria</taxon>
        <taxon>Pseudomonadati</taxon>
        <taxon>Pseudomonadota</taxon>
        <taxon>Gammaproteobacteria</taxon>
        <taxon>Oceanospirillales</taxon>
        <taxon>Oceanospirillaceae</taxon>
        <taxon>Marinomonas</taxon>
    </lineage>
</organism>
<evidence type="ECO:0000313" key="4">
    <source>
        <dbReference type="Proteomes" id="UP000252086"/>
    </source>
</evidence>
<evidence type="ECO:0000259" key="2">
    <source>
        <dbReference type="PROSITE" id="PS51186"/>
    </source>
</evidence>
<dbReference type="InterPro" id="IPR000182">
    <property type="entry name" value="GNAT_dom"/>
</dbReference>
<dbReference type="Gene3D" id="3.40.630.30">
    <property type="match status" value="1"/>
</dbReference>
<dbReference type="InterPro" id="IPR016181">
    <property type="entry name" value="Acyl_CoA_acyltransferase"/>
</dbReference>
<dbReference type="SUPFAM" id="SSF55729">
    <property type="entry name" value="Acyl-CoA N-acyltransferases (Nat)"/>
    <property type="match status" value="1"/>
</dbReference>
<dbReference type="PANTHER" id="PTHR13947">
    <property type="entry name" value="GNAT FAMILY N-ACETYLTRANSFERASE"/>
    <property type="match status" value="1"/>
</dbReference>
<dbReference type="AlphaFoldDB" id="A0A366D3E1"/>
<comment type="caution">
    <text evidence="3">The sequence shown here is derived from an EMBL/GenBank/DDBJ whole genome shotgun (WGS) entry which is preliminary data.</text>
</comment>
<dbReference type="Proteomes" id="UP000252086">
    <property type="component" value="Unassembled WGS sequence"/>
</dbReference>
<dbReference type="OrthoDB" id="6456007at2"/>
<dbReference type="PROSITE" id="PS51186">
    <property type="entry name" value="GNAT"/>
    <property type="match status" value="1"/>
</dbReference>
<reference evidence="3 4" key="1">
    <citation type="submission" date="2018-06" db="EMBL/GenBank/DDBJ databases">
        <title>Genomic Encyclopedia of Type Strains, Phase III (KMG-III): the genomes of soil and plant-associated and newly described type strains.</title>
        <authorList>
            <person name="Whitman W."/>
        </authorList>
    </citation>
    <scope>NUCLEOTIDE SEQUENCE [LARGE SCALE GENOMIC DNA]</scope>
    <source>
        <strain evidence="3 4">CECT 7732</strain>
    </source>
</reference>
<sequence length="143" mass="16004">MLLEIIPARLKDADDIMYLTQALGYEANREETTLWLKSLVHSAFHQVFVAVCEGKVSAWLVVEKRLFLESGYKAEITGLVVGESYRRHGIAKALVSAAEDWAKEQGLAKIVVRSNVSREASHLFYAAMGFRCAKTSHVYDKAI</sequence>
<dbReference type="Pfam" id="PF00583">
    <property type="entry name" value="Acetyltransf_1"/>
    <property type="match status" value="1"/>
</dbReference>
<accession>A0A366D3E1</accession>
<name>A0A366D3E1_9GAMM</name>
<protein>
    <submittedName>
        <fullName evidence="3">N-acetylglutamate synthase-like GNAT family acetyltransferase</fullName>
    </submittedName>
</protein>
<dbReference type="PANTHER" id="PTHR13947:SF37">
    <property type="entry name" value="LD18367P"/>
    <property type="match status" value="1"/>
</dbReference>
<gene>
    <name evidence="3" type="ORF">DFP76_103238</name>
</gene>
<dbReference type="GO" id="GO:0008080">
    <property type="term" value="F:N-acetyltransferase activity"/>
    <property type="evidence" value="ECO:0007669"/>
    <property type="project" value="InterPro"/>
</dbReference>
<evidence type="ECO:0000256" key="1">
    <source>
        <dbReference type="ARBA" id="ARBA00022679"/>
    </source>
</evidence>
<keyword evidence="4" id="KW-1185">Reference proteome</keyword>
<proteinExistence type="predicted"/>
<evidence type="ECO:0000313" key="3">
    <source>
        <dbReference type="EMBL" id="RBO83964.1"/>
    </source>
</evidence>
<dbReference type="InterPro" id="IPR050769">
    <property type="entry name" value="NAT_camello-type"/>
</dbReference>
<keyword evidence="1 3" id="KW-0808">Transferase</keyword>
<dbReference type="RefSeq" id="WP_113873945.1">
    <property type="nucleotide sequence ID" value="NZ_QNRF01000003.1"/>
</dbReference>
<dbReference type="CDD" id="cd04301">
    <property type="entry name" value="NAT_SF"/>
    <property type="match status" value="1"/>
</dbReference>